<organism evidence="1 2">
    <name type="scientific">Bacillus infantis</name>
    <dbReference type="NCBI Taxonomy" id="324767"/>
    <lineage>
        <taxon>Bacteria</taxon>
        <taxon>Bacillati</taxon>
        <taxon>Bacillota</taxon>
        <taxon>Bacilli</taxon>
        <taxon>Bacillales</taxon>
        <taxon>Bacillaceae</taxon>
        <taxon>Bacillus</taxon>
    </lineage>
</organism>
<dbReference type="EMBL" id="VTES01000006">
    <property type="protein sequence ID" value="TYS60681.1"/>
    <property type="molecule type" value="Genomic_DNA"/>
</dbReference>
<evidence type="ECO:0000313" key="2">
    <source>
        <dbReference type="Proteomes" id="UP000323732"/>
    </source>
</evidence>
<protein>
    <submittedName>
        <fullName evidence="1">Uncharacterized protein</fullName>
    </submittedName>
</protein>
<evidence type="ECO:0000313" key="1">
    <source>
        <dbReference type="EMBL" id="TYS60681.1"/>
    </source>
</evidence>
<sequence length="281" mass="33027">MTNSTIVYKEVLDTLKQKYENDMSFKSNLELIIHFYGSKLMERAKKDSQRQYIEENIEDLIKSQFFQGYYIMRSILLDEDTSLPDKTWSYYPGIIRNEVPLLMNEIFEESPNDWYRTELGQSIGTKLIQEMENVFDLIKQIRKDVALIGSFRALIDDERYQLPPNSEASGLLLGNPFDLQFLNPQVYMQNQYVTEEQEIWDLYLWSSVKKEGGWVGTACLTKLSSEEQNFYLLQLSVSTLISERERYAILEKILEFIPSHIKAILQTRMLHVNELEILIPS</sequence>
<accession>A0A5D4SDE3</accession>
<gene>
    <name evidence="1" type="ORF">FZD47_20965</name>
</gene>
<reference evidence="1 2" key="1">
    <citation type="submission" date="2019-08" db="EMBL/GenBank/DDBJ databases">
        <title>Bacillus genomes from the desert of Cuatro Cienegas, Coahuila.</title>
        <authorList>
            <person name="Olmedo-Alvarez G."/>
        </authorList>
    </citation>
    <scope>NUCLEOTIDE SEQUENCE [LARGE SCALE GENOMIC DNA]</scope>
    <source>
        <strain evidence="1 2">CH37_1T</strain>
    </source>
</reference>
<comment type="caution">
    <text evidence="1">The sequence shown here is derived from an EMBL/GenBank/DDBJ whole genome shotgun (WGS) entry which is preliminary data.</text>
</comment>
<dbReference type="RefSeq" id="WP_148950830.1">
    <property type="nucleotide sequence ID" value="NZ_VTES01000006.1"/>
</dbReference>
<dbReference type="AlphaFoldDB" id="A0A5D4SDE3"/>
<dbReference type="Proteomes" id="UP000323732">
    <property type="component" value="Unassembled WGS sequence"/>
</dbReference>
<proteinExistence type="predicted"/>
<name>A0A5D4SDE3_9BACI</name>